<proteinExistence type="predicted"/>
<evidence type="ECO:0000313" key="4">
    <source>
        <dbReference type="Proteomes" id="UP001179952"/>
    </source>
</evidence>
<feature type="domain" description="RIN4 pathogenic type III effector avirulence factor Avr cleavage site" evidence="2">
    <location>
        <begin position="3"/>
        <end position="31"/>
    </location>
</feature>
<evidence type="ECO:0000256" key="1">
    <source>
        <dbReference type="SAM" id="MobiDB-lite"/>
    </source>
</evidence>
<organism evidence="3 4">
    <name type="scientific">Acorus gramineus</name>
    <name type="common">Dwarf sweet flag</name>
    <dbReference type="NCBI Taxonomy" id="55184"/>
    <lineage>
        <taxon>Eukaryota</taxon>
        <taxon>Viridiplantae</taxon>
        <taxon>Streptophyta</taxon>
        <taxon>Embryophyta</taxon>
        <taxon>Tracheophyta</taxon>
        <taxon>Spermatophyta</taxon>
        <taxon>Magnoliopsida</taxon>
        <taxon>Liliopsida</taxon>
        <taxon>Acoraceae</taxon>
        <taxon>Acorus</taxon>
    </lineage>
</organism>
<feature type="compositionally biased region" description="Polar residues" evidence="1">
    <location>
        <begin position="32"/>
        <end position="44"/>
    </location>
</feature>
<gene>
    <name evidence="3" type="ORF">QJS04_geneDACA008054</name>
</gene>
<feature type="region of interest" description="Disordered" evidence="1">
    <location>
        <begin position="1"/>
        <end position="162"/>
    </location>
</feature>
<feature type="compositionally biased region" description="Basic and acidic residues" evidence="1">
    <location>
        <begin position="77"/>
        <end position="88"/>
    </location>
</feature>
<dbReference type="AlphaFoldDB" id="A0AAV9BC32"/>
<dbReference type="Pfam" id="PF05627">
    <property type="entry name" value="AvrRpt-cleavage"/>
    <property type="match status" value="2"/>
</dbReference>
<feature type="compositionally biased region" description="Basic and acidic residues" evidence="1">
    <location>
        <begin position="151"/>
        <end position="162"/>
    </location>
</feature>
<sequence length="238" mass="26792">MAQRSHVPKFGDWDRENIPYTTFFDNAKKNRGTGSKIINPNDPEQNPDAFIMPEPPFQAAPDRDMPPIPRHPRRKQHDVVGELEHQRGSFDPQRSRNRKGSDNSRSGSDRSSSDYSLIQSHQQQGSFGARKNSAEASHGFSSSSPPRHGRLRAENSRLNDDLHRRAASVPKFGAWDEMDPKSAEGFTVIFDRVKEEKHGVAKVPKIPSEPVVRPIRPAETGSSFKTKMCCCLFSSTRE</sequence>
<reference evidence="3" key="2">
    <citation type="submission" date="2023-06" db="EMBL/GenBank/DDBJ databases">
        <authorList>
            <person name="Ma L."/>
            <person name="Liu K.-W."/>
            <person name="Li Z."/>
            <person name="Hsiao Y.-Y."/>
            <person name="Qi Y."/>
            <person name="Fu T."/>
            <person name="Tang G."/>
            <person name="Zhang D."/>
            <person name="Sun W.-H."/>
            <person name="Liu D.-K."/>
            <person name="Li Y."/>
            <person name="Chen G.-Z."/>
            <person name="Liu X.-D."/>
            <person name="Liao X.-Y."/>
            <person name="Jiang Y.-T."/>
            <person name="Yu X."/>
            <person name="Hao Y."/>
            <person name="Huang J."/>
            <person name="Zhao X.-W."/>
            <person name="Ke S."/>
            <person name="Chen Y.-Y."/>
            <person name="Wu W.-L."/>
            <person name="Hsu J.-L."/>
            <person name="Lin Y.-F."/>
            <person name="Huang M.-D."/>
            <person name="Li C.-Y."/>
            <person name="Huang L."/>
            <person name="Wang Z.-W."/>
            <person name="Zhao X."/>
            <person name="Zhong W.-Y."/>
            <person name="Peng D.-H."/>
            <person name="Ahmad S."/>
            <person name="Lan S."/>
            <person name="Zhang J.-S."/>
            <person name="Tsai W.-C."/>
            <person name="Van De Peer Y."/>
            <person name="Liu Z.-J."/>
        </authorList>
    </citation>
    <scope>NUCLEOTIDE SEQUENCE</scope>
    <source>
        <strain evidence="3">SCP</strain>
        <tissue evidence="3">Leaves</tissue>
    </source>
</reference>
<dbReference type="InterPro" id="IPR040387">
    <property type="entry name" value="RIN4/NOI4"/>
</dbReference>
<evidence type="ECO:0000313" key="3">
    <source>
        <dbReference type="EMBL" id="KAK1273712.1"/>
    </source>
</evidence>
<reference evidence="3" key="1">
    <citation type="journal article" date="2023" name="Nat. Commun.">
        <title>Diploid and tetraploid genomes of Acorus and the evolution of monocots.</title>
        <authorList>
            <person name="Ma L."/>
            <person name="Liu K.W."/>
            <person name="Li Z."/>
            <person name="Hsiao Y.Y."/>
            <person name="Qi Y."/>
            <person name="Fu T."/>
            <person name="Tang G.D."/>
            <person name="Zhang D."/>
            <person name="Sun W.H."/>
            <person name="Liu D.K."/>
            <person name="Li Y."/>
            <person name="Chen G.Z."/>
            <person name="Liu X.D."/>
            <person name="Liao X.Y."/>
            <person name="Jiang Y.T."/>
            <person name="Yu X."/>
            <person name="Hao Y."/>
            <person name="Huang J."/>
            <person name="Zhao X.W."/>
            <person name="Ke S."/>
            <person name="Chen Y.Y."/>
            <person name="Wu W.L."/>
            <person name="Hsu J.L."/>
            <person name="Lin Y.F."/>
            <person name="Huang M.D."/>
            <person name="Li C.Y."/>
            <person name="Huang L."/>
            <person name="Wang Z.W."/>
            <person name="Zhao X."/>
            <person name="Zhong W.Y."/>
            <person name="Peng D.H."/>
            <person name="Ahmad S."/>
            <person name="Lan S."/>
            <person name="Zhang J.S."/>
            <person name="Tsai W.C."/>
            <person name="Van de Peer Y."/>
            <person name="Liu Z.J."/>
        </authorList>
    </citation>
    <scope>NUCLEOTIDE SEQUENCE</scope>
    <source>
        <strain evidence="3">SCP</strain>
    </source>
</reference>
<dbReference type="GO" id="GO:0005886">
    <property type="term" value="C:plasma membrane"/>
    <property type="evidence" value="ECO:0007669"/>
    <property type="project" value="TreeGrafter"/>
</dbReference>
<accession>A0AAV9BC32</accession>
<comment type="caution">
    <text evidence="3">The sequence shown here is derived from an EMBL/GenBank/DDBJ whole genome shotgun (WGS) entry which is preliminary data.</text>
</comment>
<dbReference type="EMBL" id="JAUJYN010000004">
    <property type="protein sequence ID" value="KAK1273712.1"/>
    <property type="molecule type" value="Genomic_DNA"/>
</dbReference>
<dbReference type="PANTHER" id="PTHR33159">
    <property type="entry name" value="RPM1-INTERACTING PROTEIN 4 (RIN4) FAMILY PROTEIN"/>
    <property type="match status" value="1"/>
</dbReference>
<feature type="domain" description="RIN4 pathogenic type III effector avirulence factor Avr cleavage site" evidence="2">
    <location>
        <begin position="165"/>
        <end position="197"/>
    </location>
</feature>
<feature type="compositionally biased region" description="Basic and acidic residues" evidence="1">
    <location>
        <begin position="99"/>
        <end position="112"/>
    </location>
</feature>
<dbReference type="InterPro" id="IPR008700">
    <property type="entry name" value="TypeIII_avirulence_cleave"/>
</dbReference>
<evidence type="ECO:0000259" key="2">
    <source>
        <dbReference type="Pfam" id="PF05627"/>
    </source>
</evidence>
<keyword evidence="4" id="KW-1185">Reference proteome</keyword>
<dbReference type="PANTHER" id="PTHR33159:SF49">
    <property type="entry name" value="RPM1-INTERACTING PROTEIN 4"/>
    <property type="match status" value="1"/>
</dbReference>
<feature type="compositionally biased region" description="Low complexity" evidence="1">
    <location>
        <begin position="134"/>
        <end position="146"/>
    </location>
</feature>
<protein>
    <submittedName>
        <fullName evidence="3">RPM1-interacting protein 4</fullName>
    </submittedName>
</protein>
<name>A0AAV9BC32_ACOGR</name>
<feature type="compositionally biased region" description="Polar residues" evidence="1">
    <location>
        <begin position="114"/>
        <end position="126"/>
    </location>
</feature>
<dbReference type="Proteomes" id="UP001179952">
    <property type="component" value="Unassembled WGS sequence"/>
</dbReference>